<evidence type="ECO:0000259" key="5">
    <source>
        <dbReference type="PROSITE" id="PS50931"/>
    </source>
</evidence>
<dbReference type="Proteomes" id="UP000431304">
    <property type="component" value="Unassembled WGS sequence"/>
</dbReference>
<feature type="domain" description="HTH lysR-type" evidence="5">
    <location>
        <begin position="1"/>
        <end position="58"/>
    </location>
</feature>
<evidence type="ECO:0000256" key="2">
    <source>
        <dbReference type="ARBA" id="ARBA00023015"/>
    </source>
</evidence>
<dbReference type="PANTHER" id="PTHR30346">
    <property type="entry name" value="TRANSCRIPTIONAL DUAL REGULATOR HCAR-RELATED"/>
    <property type="match status" value="1"/>
</dbReference>
<dbReference type="GO" id="GO:0032993">
    <property type="term" value="C:protein-DNA complex"/>
    <property type="evidence" value="ECO:0007669"/>
    <property type="project" value="TreeGrafter"/>
</dbReference>
<dbReference type="GO" id="GO:0003700">
    <property type="term" value="F:DNA-binding transcription factor activity"/>
    <property type="evidence" value="ECO:0007669"/>
    <property type="project" value="InterPro"/>
</dbReference>
<dbReference type="Gene3D" id="1.10.10.10">
    <property type="entry name" value="Winged helix-like DNA-binding domain superfamily/Winged helix DNA-binding domain"/>
    <property type="match status" value="1"/>
</dbReference>
<evidence type="ECO:0000313" key="6">
    <source>
        <dbReference type="EMBL" id="CUN22487.1"/>
    </source>
</evidence>
<proteinExistence type="inferred from homology"/>
<reference evidence="6 8" key="1">
    <citation type="submission" date="2015-09" db="EMBL/GenBank/DDBJ databases">
        <authorList>
            <consortium name="Pathogen Informatics"/>
        </authorList>
    </citation>
    <scope>NUCLEOTIDE SEQUENCE [LARGE SCALE GENOMIC DNA]</scope>
    <source>
        <strain evidence="6 8">2789STDY5608891</strain>
    </source>
</reference>
<dbReference type="InterPro" id="IPR036390">
    <property type="entry name" value="WH_DNA-bd_sf"/>
</dbReference>
<evidence type="ECO:0000256" key="3">
    <source>
        <dbReference type="ARBA" id="ARBA00023125"/>
    </source>
</evidence>
<dbReference type="CDD" id="cd08414">
    <property type="entry name" value="PBP2_LTTR_aromatics_like"/>
    <property type="match status" value="1"/>
</dbReference>
<protein>
    <submittedName>
        <fullName evidence="6">HTH-type transcriptional regulator gltC</fullName>
    </submittedName>
    <submittedName>
        <fullName evidence="7">LysR family transcriptional regulator</fullName>
    </submittedName>
</protein>
<dbReference type="Pfam" id="PF03466">
    <property type="entry name" value="LysR_substrate"/>
    <property type="match status" value="1"/>
</dbReference>
<dbReference type="Proteomes" id="UP000095492">
    <property type="component" value="Unassembled WGS sequence"/>
</dbReference>
<dbReference type="OrthoDB" id="1652954at2"/>
<dbReference type="InterPro" id="IPR005119">
    <property type="entry name" value="LysR_subst-bd"/>
</dbReference>
<dbReference type="GO" id="GO:0003677">
    <property type="term" value="F:DNA binding"/>
    <property type="evidence" value="ECO:0007669"/>
    <property type="project" value="UniProtKB-KW"/>
</dbReference>
<comment type="similarity">
    <text evidence="1">Belongs to the LysR transcriptional regulatory family.</text>
</comment>
<dbReference type="FunFam" id="1.10.10.10:FF:000001">
    <property type="entry name" value="LysR family transcriptional regulator"/>
    <property type="match status" value="1"/>
</dbReference>
<evidence type="ECO:0000313" key="9">
    <source>
        <dbReference type="Proteomes" id="UP000431304"/>
    </source>
</evidence>
<dbReference type="Gene3D" id="3.40.190.10">
    <property type="entry name" value="Periplasmic binding protein-like II"/>
    <property type="match status" value="2"/>
</dbReference>
<dbReference type="AlphaFoldDB" id="A0A173V886"/>
<dbReference type="InterPro" id="IPR000847">
    <property type="entry name" value="LysR_HTH_N"/>
</dbReference>
<dbReference type="EMBL" id="CYYA01000022">
    <property type="protein sequence ID" value="CUN22487.1"/>
    <property type="molecule type" value="Genomic_DNA"/>
</dbReference>
<organism evidence="6 8">
    <name type="scientific">Eubacterium ramulus</name>
    <dbReference type="NCBI Taxonomy" id="39490"/>
    <lineage>
        <taxon>Bacteria</taxon>
        <taxon>Bacillati</taxon>
        <taxon>Bacillota</taxon>
        <taxon>Clostridia</taxon>
        <taxon>Eubacteriales</taxon>
        <taxon>Eubacteriaceae</taxon>
        <taxon>Eubacterium</taxon>
    </lineage>
</organism>
<dbReference type="STRING" id="39490.ERS852448_02554"/>
<dbReference type="PANTHER" id="PTHR30346:SF0">
    <property type="entry name" value="HCA OPERON TRANSCRIPTIONAL ACTIVATOR HCAR"/>
    <property type="match status" value="1"/>
</dbReference>
<evidence type="ECO:0000256" key="1">
    <source>
        <dbReference type="ARBA" id="ARBA00009437"/>
    </source>
</evidence>
<dbReference type="RefSeq" id="WP_022035392.1">
    <property type="nucleotide sequence ID" value="NZ_CAXUGT010000002.1"/>
</dbReference>
<evidence type="ECO:0000256" key="4">
    <source>
        <dbReference type="ARBA" id="ARBA00023163"/>
    </source>
</evidence>
<sequence>MTIFQIQCFLNVAEYLNFTEAANHLFVAQSSLSRNVSNLEEELGMKLFVRTKKYVRLTSSGAILYEEFSKLMKLGEAAIQKARNAELGENGSIVLGVIETQRSENFLPHALHLLRENHPNIRIDIISGNFHELRESMLNGRIDIALTLDFDIVDYPADDIIYQVFFESSPKCVISRSHPLAQQNNLHFDRLSTETMIAIDPSISRGAYNNIVQFCERHGFTPAHTIYATSIQNLLLKVEAGLGFSVLDENCISNSNTAVLSLPFYKTDPLHLVAVWKKDNLNPVIPLFTNYLLPQET</sequence>
<dbReference type="PROSITE" id="PS50931">
    <property type="entry name" value="HTH_LYSR"/>
    <property type="match status" value="1"/>
</dbReference>
<keyword evidence="2" id="KW-0805">Transcription regulation</keyword>
<dbReference type="InterPro" id="IPR036388">
    <property type="entry name" value="WH-like_DNA-bd_sf"/>
</dbReference>
<dbReference type="GeneID" id="97390161"/>
<evidence type="ECO:0000313" key="7">
    <source>
        <dbReference type="EMBL" id="MSD16629.1"/>
    </source>
</evidence>
<keyword evidence="4" id="KW-0804">Transcription</keyword>
<name>A0A173V886_EUBRA</name>
<evidence type="ECO:0000313" key="8">
    <source>
        <dbReference type="Proteomes" id="UP000095492"/>
    </source>
</evidence>
<dbReference type="PRINTS" id="PR00039">
    <property type="entry name" value="HTHLYSR"/>
</dbReference>
<dbReference type="Pfam" id="PF00126">
    <property type="entry name" value="HTH_1"/>
    <property type="match status" value="1"/>
</dbReference>
<dbReference type="SUPFAM" id="SSF53850">
    <property type="entry name" value="Periplasmic binding protein-like II"/>
    <property type="match status" value="1"/>
</dbReference>
<keyword evidence="3" id="KW-0238">DNA-binding</keyword>
<dbReference type="EMBL" id="WKRA01000018">
    <property type="protein sequence ID" value="MSD16629.1"/>
    <property type="molecule type" value="Genomic_DNA"/>
</dbReference>
<reference evidence="7 9" key="2">
    <citation type="journal article" date="2019" name="Nat. Med.">
        <title>A library of human gut bacterial isolates paired with longitudinal multiomics data enables mechanistic microbiome research.</title>
        <authorList>
            <person name="Poyet M."/>
            <person name="Groussin M."/>
            <person name="Gibbons S.M."/>
            <person name="Avila-Pacheco J."/>
            <person name="Jiang X."/>
            <person name="Kearney S.M."/>
            <person name="Perrotta A.R."/>
            <person name="Berdy B."/>
            <person name="Zhao S."/>
            <person name="Lieberman T.D."/>
            <person name="Swanson P.K."/>
            <person name="Smith M."/>
            <person name="Roesemann S."/>
            <person name="Alexander J.E."/>
            <person name="Rich S.A."/>
            <person name="Livny J."/>
            <person name="Vlamakis H."/>
            <person name="Clish C."/>
            <person name="Bullock K."/>
            <person name="Deik A."/>
            <person name="Scott J."/>
            <person name="Pierce K.A."/>
            <person name="Xavier R.J."/>
            <person name="Alm E.J."/>
        </authorList>
    </citation>
    <scope>NUCLEOTIDE SEQUENCE [LARGE SCALE GENOMIC DNA]</scope>
    <source>
        <strain evidence="7 9">BIOML-A3</strain>
    </source>
</reference>
<dbReference type="SUPFAM" id="SSF46785">
    <property type="entry name" value="Winged helix' DNA-binding domain"/>
    <property type="match status" value="1"/>
</dbReference>
<gene>
    <name evidence="6" type="primary">gltC_4</name>
    <name evidence="6" type="ORF">ERS852448_02554</name>
    <name evidence="7" type="ORF">GKE72_11245</name>
</gene>
<accession>A0A173V886</accession>